<comment type="caution">
    <text evidence="2">The sequence shown here is derived from an EMBL/GenBank/DDBJ whole genome shotgun (WGS) entry which is preliminary data.</text>
</comment>
<feature type="region of interest" description="Disordered" evidence="1">
    <location>
        <begin position="289"/>
        <end position="312"/>
    </location>
</feature>
<dbReference type="EMBL" id="WIGN01000079">
    <property type="protein sequence ID" value="KAF6811065.1"/>
    <property type="molecule type" value="Genomic_DNA"/>
</dbReference>
<evidence type="ECO:0000313" key="2">
    <source>
        <dbReference type="EMBL" id="KAF6811065.1"/>
    </source>
</evidence>
<sequence>MWEVQDTFAPHSFLRVYSSGPIETRARHRSHRESVNHACTVYERPHTTDDEKESSTVSSLLLPVAANAHHSRLRPLAAANLAAWVPATRHFDASAATVLVLETGGHPFPPGPAQCKRGGNGDGEPPKNQTPMRDMRAASLVGDPGRLAGPMAATRGSIGASRLTGVAQGLGADVFAVILRREGQDAGGAPLFLLLSRSTFRPSLISRHVQIGPGGVGSTAGGISPVVRLLSIFLYICLSWHGETGESRASDGVVWLLQPERVAARADDVERRPAVFPYSGGVWQAAGEEGSLMSRPSHPLSTATLRGQHSDGARHARSVVRVVHKKGHQRNHELVFPSHRIPQATVDKENPSSGLPLDSTEWRLWDGQRAAEAAAQGPGGLRRPRRAGDDEDEKDAASSDTSLLRGAAGW</sequence>
<reference evidence="2 3" key="1">
    <citation type="journal article" date="2020" name="Phytopathology">
        <title>Genome Sequence Resources of Colletotrichum truncatum, C. plurivorum, C. musicola, and C. sojae: Four Species Pathogenic to Soybean (Glycine max).</title>
        <authorList>
            <person name="Rogerio F."/>
            <person name="Boufleur T.R."/>
            <person name="Ciampi-Guillardi M."/>
            <person name="Sukno S.A."/>
            <person name="Thon M.R."/>
            <person name="Massola Junior N.S."/>
            <person name="Baroncelli R."/>
        </authorList>
    </citation>
    <scope>NUCLEOTIDE SEQUENCE [LARGE SCALE GENOMIC DNA]</scope>
    <source>
        <strain evidence="2 3">LFN0009</strain>
    </source>
</reference>
<evidence type="ECO:0000313" key="3">
    <source>
        <dbReference type="Proteomes" id="UP000652219"/>
    </source>
</evidence>
<organism evidence="2 3">
    <name type="scientific">Colletotrichum sojae</name>
    <dbReference type="NCBI Taxonomy" id="2175907"/>
    <lineage>
        <taxon>Eukaryota</taxon>
        <taxon>Fungi</taxon>
        <taxon>Dikarya</taxon>
        <taxon>Ascomycota</taxon>
        <taxon>Pezizomycotina</taxon>
        <taxon>Sordariomycetes</taxon>
        <taxon>Hypocreomycetidae</taxon>
        <taxon>Glomerellales</taxon>
        <taxon>Glomerellaceae</taxon>
        <taxon>Colletotrichum</taxon>
        <taxon>Colletotrichum orchidearum species complex</taxon>
    </lineage>
</organism>
<name>A0A8H6JEH8_9PEZI</name>
<gene>
    <name evidence="2" type="ORF">CSOJ01_05989</name>
</gene>
<feature type="region of interest" description="Disordered" evidence="1">
    <location>
        <begin position="368"/>
        <end position="410"/>
    </location>
</feature>
<keyword evidence="3" id="KW-1185">Reference proteome</keyword>
<dbReference type="Proteomes" id="UP000652219">
    <property type="component" value="Unassembled WGS sequence"/>
</dbReference>
<dbReference type="AlphaFoldDB" id="A0A8H6JEH8"/>
<protein>
    <submittedName>
        <fullName evidence="2">Uncharacterized protein</fullName>
    </submittedName>
</protein>
<feature type="region of interest" description="Disordered" evidence="1">
    <location>
        <begin position="107"/>
        <end position="132"/>
    </location>
</feature>
<proteinExistence type="predicted"/>
<accession>A0A8H6JEH8</accession>
<evidence type="ECO:0000256" key="1">
    <source>
        <dbReference type="SAM" id="MobiDB-lite"/>
    </source>
</evidence>